<evidence type="ECO:0000256" key="6">
    <source>
        <dbReference type="ARBA" id="ARBA00022519"/>
    </source>
</evidence>
<keyword evidence="4 12" id="KW-0813">Transport</keyword>
<keyword evidence="9 12" id="KW-0472">Membrane</keyword>
<evidence type="ECO:0000313" key="15">
    <source>
        <dbReference type="Proteomes" id="UP000232163"/>
    </source>
</evidence>
<comment type="function">
    <text evidence="10">Part of the ABC transporter complex UgpBAEC involved in sn-glycerol-3-phosphate (G3P) import. Probably responsible for the translocation of the substrate across the membrane.</text>
</comment>
<keyword evidence="7 12" id="KW-0812">Transmembrane</keyword>
<keyword evidence="8 12" id="KW-1133">Transmembrane helix</keyword>
<comment type="subcellular location">
    <subcellularLocation>
        <location evidence="1">Cell inner membrane</location>
        <topology evidence="1">Multi-pass membrane protein</topology>
    </subcellularLocation>
    <subcellularLocation>
        <location evidence="12">Cell membrane</location>
        <topology evidence="12">Multi-pass membrane protein</topology>
    </subcellularLocation>
</comment>
<organism evidence="14 15">
    <name type="scientific">Phyllobacterium zundukense</name>
    <dbReference type="NCBI Taxonomy" id="1867719"/>
    <lineage>
        <taxon>Bacteria</taxon>
        <taxon>Pseudomonadati</taxon>
        <taxon>Pseudomonadota</taxon>
        <taxon>Alphaproteobacteria</taxon>
        <taxon>Hyphomicrobiales</taxon>
        <taxon>Phyllobacteriaceae</taxon>
        <taxon>Phyllobacterium</taxon>
    </lineage>
</organism>
<evidence type="ECO:0000256" key="4">
    <source>
        <dbReference type="ARBA" id="ARBA00022448"/>
    </source>
</evidence>
<proteinExistence type="inferred from homology"/>
<feature type="transmembrane region" description="Helical" evidence="12">
    <location>
        <begin position="77"/>
        <end position="98"/>
    </location>
</feature>
<dbReference type="KEGG" id="pht:BLM14_28295"/>
<sequence>MNKRAVFKSWWLPILFAFPQLLLILFFFYWPATSVLTWAFSLEPAFGGVGERLFVGWDNFREVFADSEYWQSVSLSLFFAFSATALSMFVAFVLAICVDRQLKGSGLFRFFYIWPYAIAAPAVGLAFRFIFAPESGLIAVVNTWSPDLWNPAKFGSHAMILVIVCFAWKWIGYNFIFMTAGLQSIPRSLIEASSMDGSGPVRRAFDLQIPLLAPTLFFLLVLNLTESFVGPDTYGIVDLTTEGGPNKATNVMVYRIVSEAFRGLNYSGAAAQSLILIALIMLFTFIQFRYVERRVHYK</sequence>
<evidence type="ECO:0000256" key="5">
    <source>
        <dbReference type="ARBA" id="ARBA00022475"/>
    </source>
</evidence>
<feature type="transmembrane region" description="Helical" evidence="12">
    <location>
        <begin position="110"/>
        <end position="131"/>
    </location>
</feature>
<evidence type="ECO:0000256" key="11">
    <source>
        <dbReference type="ARBA" id="ARBA00040780"/>
    </source>
</evidence>
<dbReference type="EMBL" id="MZMT01000033">
    <property type="protein sequence ID" value="PIO44415.1"/>
    <property type="molecule type" value="Genomic_DNA"/>
</dbReference>
<name>A0A2N9VY47_9HYPH</name>
<dbReference type="Pfam" id="PF00528">
    <property type="entry name" value="BPD_transp_1"/>
    <property type="match status" value="1"/>
</dbReference>
<feature type="transmembrane region" description="Helical" evidence="12">
    <location>
        <begin position="204"/>
        <end position="224"/>
    </location>
</feature>
<dbReference type="Proteomes" id="UP000232163">
    <property type="component" value="Unassembled WGS sequence"/>
</dbReference>
<feature type="domain" description="ABC transmembrane type-1" evidence="13">
    <location>
        <begin position="73"/>
        <end position="287"/>
    </location>
</feature>
<gene>
    <name evidence="14" type="ORF">B5P45_14025</name>
</gene>
<dbReference type="CDD" id="cd06261">
    <property type="entry name" value="TM_PBP2"/>
    <property type="match status" value="1"/>
</dbReference>
<dbReference type="PROSITE" id="PS50928">
    <property type="entry name" value="ABC_TM1"/>
    <property type="match status" value="1"/>
</dbReference>
<dbReference type="AlphaFoldDB" id="A0A2N9VY47"/>
<dbReference type="OrthoDB" id="9773727at2"/>
<feature type="transmembrane region" description="Helical" evidence="12">
    <location>
        <begin position="269"/>
        <end position="288"/>
    </location>
</feature>
<dbReference type="InterPro" id="IPR000515">
    <property type="entry name" value="MetI-like"/>
</dbReference>
<evidence type="ECO:0000256" key="12">
    <source>
        <dbReference type="RuleBase" id="RU363032"/>
    </source>
</evidence>
<keyword evidence="6" id="KW-0997">Cell inner membrane</keyword>
<evidence type="ECO:0000256" key="10">
    <source>
        <dbReference type="ARBA" id="ARBA00037054"/>
    </source>
</evidence>
<feature type="transmembrane region" description="Helical" evidence="12">
    <location>
        <begin position="12"/>
        <end position="32"/>
    </location>
</feature>
<evidence type="ECO:0000256" key="2">
    <source>
        <dbReference type="ARBA" id="ARBA00009306"/>
    </source>
</evidence>
<accession>A0A2N9VY47</accession>
<keyword evidence="15" id="KW-1185">Reference proteome</keyword>
<dbReference type="GO" id="GO:0055085">
    <property type="term" value="P:transmembrane transport"/>
    <property type="evidence" value="ECO:0007669"/>
    <property type="project" value="InterPro"/>
</dbReference>
<dbReference type="InterPro" id="IPR035906">
    <property type="entry name" value="MetI-like_sf"/>
</dbReference>
<protein>
    <recommendedName>
        <fullName evidence="11">sn-glycerol-3-phosphate transport system permease protein UgpA</fullName>
    </recommendedName>
</protein>
<dbReference type="PANTHER" id="PTHR43227:SF9">
    <property type="entry name" value="SN-GLYCEROL-3-PHOSPHATE TRANSPORT SYSTEM PERMEASE PROTEIN UGPA"/>
    <property type="match status" value="1"/>
</dbReference>
<dbReference type="GO" id="GO:0005886">
    <property type="term" value="C:plasma membrane"/>
    <property type="evidence" value="ECO:0007669"/>
    <property type="project" value="UniProtKB-SubCell"/>
</dbReference>
<comment type="subunit">
    <text evidence="3">The complex is composed of two ATP-binding proteins (UgpC), two transmembrane proteins (UgpA and UgpE) and a solute-binding protein (UgpB).</text>
</comment>
<dbReference type="InterPro" id="IPR050809">
    <property type="entry name" value="UgpAE/MalFG_permease"/>
</dbReference>
<evidence type="ECO:0000256" key="3">
    <source>
        <dbReference type="ARBA" id="ARBA00011557"/>
    </source>
</evidence>
<feature type="transmembrane region" description="Helical" evidence="12">
    <location>
        <begin position="158"/>
        <end position="183"/>
    </location>
</feature>
<evidence type="ECO:0000256" key="7">
    <source>
        <dbReference type="ARBA" id="ARBA00022692"/>
    </source>
</evidence>
<evidence type="ECO:0000256" key="1">
    <source>
        <dbReference type="ARBA" id="ARBA00004429"/>
    </source>
</evidence>
<dbReference type="RefSeq" id="WP_100003658.1">
    <property type="nucleotide sequence ID" value="NZ_CP017944.1"/>
</dbReference>
<evidence type="ECO:0000259" key="13">
    <source>
        <dbReference type="PROSITE" id="PS50928"/>
    </source>
</evidence>
<dbReference type="SUPFAM" id="SSF161098">
    <property type="entry name" value="MetI-like"/>
    <property type="match status" value="1"/>
</dbReference>
<evidence type="ECO:0000256" key="8">
    <source>
        <dbReference type="ARBA" id="ARBA00022989"/>
    </source>
</evidence>
<dbReference type="PANTHER" id="PTHR43227">
    <property type="entry name" value="BLL4140 PROTEIN"/>
    <property type="match status" value="1"/>
</dbReference>
<dbReference type="Gene3D" id="1.10.3720.10">
    <property type="entry name" value="MetI-like"/>
    <property type="match status" value="1"/>
</dbReference>
<comment type="similarity">
    <text evidence="2 12">Belongs to the binding-protein-dependent transport system permease family.</text>
</comment>
<comment type="caution">
    <text evidence="14">The sequence shown here is derived from an EMBL/GenBank/DDBJ whole genome shotgun (WGS) entry which is preliminary data.</text>
</comment>
<evidence type="ECO:0000313" key="14">
    <source>
        <dbReference type="EMBL" id="PIO44415.1"/>
    </source>
</evidence>
<evidence type="ECO:0000256" key="9">
    <source>
        <dbReference type="ARBA" id="ARBA00023136"/>
    </source>
</evidence>
<reference evidence="15" key="1">
    <citation type="journal article" date="2017" name="Int J Environ Stud">
        <title>Does the Miocene-Pliocene relict legume Oxytropis triphylla form nitrogen-fixing nodules with a combination of bacterial strains?</title>
        <authorList>
            <person name="Safronova V."/>
            <person name="Belimov A."/>
            <person name="Sazanova A."/>
            <person name="Kuznetsova I."/>
            <person name="Popova J."/>
            <person name="Andronov E."/>
            <person name="Verkhozina A."/>
            <person name="Tikhonovich I."/>
        </authorList>
    </citation>
    <scope>NUCLEOTIDE SEQUENCE [LARGE SCALE GENOMIC DNA]</scope>
    <source>
        <strain evidence="15">Tri-38</strain>
    </source>
</reference>
<keyword evidence="5" id="KW-1003">Cell membrane</keyword>